<dbReference type="Pfam" id="PF06580">
    <property type="entry name" value="His_kinase"/>
    <property type="match status" value="1"/>
</dbReference>
<feature type="domain" description="7TM-DISM receptor extracellular" evidence="4">
    <location>
        <begin position="14"/>
        <end position="209"/>
    </location>
</feature>
<dbReference type="GO" id="GO:0000155">
    <property type="term" value="F:phosphorelay sensor kinase activity"/>
    <property type="evidence" value="ECO:0007669"/>
    <property type="project" value="InterPro"/>
</dbReference>
<gene>
    <name evidence="5" type="ORF">FF125_21750</name>
</gene>
<feature type="transmembrane region" description="Helical" evidence="1">
    <location>
        <begin position="154"/>
        <end position="179"/>
    </location>
</feature>
<feature type="transmembrane region" description="Helical" evidence="1">
    <location>
        <begin position="37"/>
        <end position="54"/>
    </location>
</feature>
<feature type="transmembrane region" description="Helical" evidence="1">
    <location>
        <begin position="128"/>
        <end position="147"/>
    </location>
</feature>
<name>A0A5B7U1Y3_9FLAO</name>
<sequence>MLFELSSELYAWIRGGLLFAALYSFIFFILNKRKQYLYYSLFLLCFFLYYLKNISNGRFDLIYEYINYPLLLLGLASYIAFGRDVLETKKKIPEWDRMIVLAMRFTFIIAFVFIGIQFFFGHNYQERAFIFLMPIIAVFSVLTYFVLTKIEGKHVTYFIIGSVSYLTLAIAAYLLKMAFDNEHFMGMQPKLLMYFGALIEMLMTALLIGNKLKTYEKNKIKIEKELIIKTKEMNDLKMTVLQTQMDPHFLYNSLNSINNFVLQHDKEKASDYITKFSRLIREVLKNSTSLTIPLEDDLGILGLYIKLEQMRMIGGFDYVVTIDEGINLRDIQVPPLFMQPYIENAIWHGFNTKKDYKRISLSIYDEEDNIRCEIIDNGVGIKESQAKRAKYKSDRKPFGLKASEDRIKLLHENQKVYVIIEDISDHNNTGTKVTIKFPKKIL</sequence>
<feature type="domain" description="Signal transduction histidine kinase internal region" evidence="3">
    <location>
        <begin position="237"/>
        <end position="312"/>
    </location>
</feature>
<dbReference type="InterPro" id="IPR010559">
    <property type="entry name" value="Sig_transdc_His_kin_internal"/>
</dbReference>
<dbReference type="KEGG" id="fbe:FF125_21750"/>
<dbReference type="InterPro" id="IPR003594">
    <property type="entry name" value="HATPase_dom"/>
</dbReference>
<evidence type="ECO:0000256" key="1">
    <source>
        <dbReference type="SAM" id="Phobius"/>
    </source>
</evidence>
<feature type="domain" description="Histidine kinase/HSP90-like ATPase" evidence="2">
    <location>
        <begin position="342"/>
        <end position="440"/>
    </location>
</feature>
<dbReference type="InterPro" id="IPR036890">
    <property type="entry name" value="HATPase_C_sf"/>
</dbReference>
<dbReference type="InterPro" id="IPR011623">
    <property type="entry name" value="7TMR_DISM_rcpt_extracell_dom1"/>
</dbReference>
<keyword evidence="1" id="KW-0812">Transmembrane</keyword>
<feature type="transmembrane region" description="Helical" evidence="1">
    <location>
        <begin position="98"/>
        <end position="122"/>
    </location>
</feature>
<evidence type="ECO:0000259" key="3">
    <source>
        <dbReference type="Pfam" id="PF06580"/>
    </source>
</evidence>
<feature type="transmembrane region" description="Helical" evidence="1">
    <location>
        <begin position="12"/>
        <end position="30"/>
    </location>
</feature>
<dbReference type="PANTHER" id="PTHR34220:SF7">
    <property type="entry name" value="SENSOR HISTIDINE KINASE YPDA"/>
    <property type="match status" value="1"/>
</dbReference>
<accession>A0A5B7U1Y3</accession>
<dbReference type="Proteomes" id="UP000306229">
    <property type="component" value="Chromosome"/>
</dbReference>
<evidence type="ECO:0000313" key="5">
    <source>
        <dbReference type="EMBL" id="QCX40942.1"/>
    </source>
</evidence>
<dbReference type="EMBL" id="CP040749">
    <property type="protein sequence ID" value="QCX40942.1"/>
    <property type="molecule type" value="Genomic_DNA"/>
</dbReference>
<keyword evidence="1" id="KW-1133">Transmembrane helix</keyword>
<dbReference type="Pfam" id="PF07695">
    <property type="entry name" value="7TMR-DISM_7TM"/>
    <property type="match status" value="1"/>
</dbReference>
<dbReference type="RefSeq" id="WP_138952315.1">
    <property type="nucleotide sequence ID" value="NZ_CP040749.1"/>
</dbReference>
<proteinExistence type="predicted"/>
<evidence type="ECO:0000259" key="4">
    <source>
        <dbReference type="Pfam" id="PF07695"/>
    </source>
</evidence>
<feature type="transmembrane region" description="Helical" evidence="1">
    <location>
        <begin position="191"/>
        <end position="209"/>
    </location>
</feature>
<dbReference type="Gene3D" id="3.30.565.10">
    <property type="entry name" value="Histidine kinase-like ATPase, C-terminal domain"/>
    <property type="match status" value="1"/>
</dbReference>
<dbReference type="SUPFAM" id="SSF55874">
    <property type="entry name" value="ATPase domain of HSP90 chaperone/DNA topoisomerase II/histidine kinase"/>
    <property type="match status" value="1"/>
</dbReference>
<dbReference type="OrthoDB" id="6190788at2"/>
<feature type="transmembrane region" description="Helical" evidence="1">
    <location>
        <begin position="66"/>
        <end position="86"/>
    </location>
</feature>
<dbReference type="PANTHER" id="PTHR34220">
    <property type="entry name" value="SENSOR HISTIDINE KINASE YPDA"/>
    <property type="match status" value="1"/>
</dbReference>
<dbReference type="Pfam" id="PF02518">
    <property type="entry name" value="HATPase_c"/>
    <property type="match status" value="1"/>
</dbReference>
<protein>
    <submittedName>
        <fullName evidence="5">Uncharacterized protein</fullName>
    </submittedName>
</protein>
<dbReference type="InterPro" id="IPR050640">
    <property type="entry name" value="Bact_2-comp_sensor_kinase"/>
</dbReference>
<dbReference type="GO" id="GO:0016020">
    <property type="term" value="C:membrane"/>
    <property type="evidence" value="ECO:0007669"/>
    <property type="project" value="InterPro"/>
</dbReference>
<keyword evidence="1" id="KW-0472">Membrane</keyword>
<keyword evidence="6" id="KW-1185">Reference proteome</keyword>
<reference evidence="5 6" key="1">
    <citation type="submission" date="2019-05" db="EMBL/GenBank/DDBJ databases">
        <title>Algicella ahnfeltiae gen. nov., sp. nov., a novel marine bacterium of the family Flavobacteriaceae isolated from a red alga.</title>
        <authorList>
            <person name="Nedashkovskaya O.I."/>
            <person name="Kukhlevskiy A.D."/>
            <person name="Kim S.-G."/>
            <person name="Zhukova N.V."/>
            <person name="Mikhailov V.V."/>
        </authorList>
    </citation>
    <scope>NUCLEOTIDE SEQUENCE [LARGE SCALE GENOMIC DNA]</scope>
    <source>
        <strain evidence="5 6">10Alg115</strain>
    </source>
</reference>
<organism evidence="5 6">
    <name type="scientific">Aureibaculum algae</name>
    <dbReference type="NCBI Taxonomy" id="2584122"/>
    <lineage>
        <taxon>Bacteria</taxon>
        <taxon>Pseudomonadati</taxon>
        <taxon>Bacteroidota</taxon>
        <taxon>Flavobacteriia</taxon>
        <taxon>Flavobacteriales</taxon>
        <taxon>Flavobacteriaceae</taxon>
        <taxon>Aureibaculum</taxon>
    </lineage>
</organism>
<evidence type="ECO:0000259" key="2">
    <source>
        <dbReference type="Pfam" id="PF02518"/>
    </source>
</evidence>
<evidence type="ECO:0000313" key="6">
    <source>
        <dbReference type="Proteomes" id="UP000306229"/>
    </source>
</evidence>
<dbReference type="AlphaFoldDB" id="A0A5B7U1Y3"/>